<evidence type="ECO:0000313" key="2">
    <source>
        <dbReference type="EMBL" id="ERN55130.1"/>
    </source>
</evidence>
<evidence type="ECO:0000256" key="1">
    <source>
        <dbReference type="SAM" id="Phobius"/>
    </source>
</evidence>
<gene>
    <name evidence="2" type="ORF">A33I_04085</name>
</gene>
<feature type="transmembrane region" description="Helical" evidence="1">
    <location>
        <begin position="20"/>
        <end position="42"/>
    </location>
</feature>
<keyword evidence="1" id="KW-0472">Membrane</keyword>
<dbReference type="PATRIC" id="fig|1188261.3.peg.226"/>
<keyword evidence="1" id="KW-0812">Transmembrane</keyword>
<organism evidence="2 3">
    <name type="scientific">Alkalihalophilus marmarensis DSM 21297</name>
    <dbReference type="NCBI Taxonomy" id="1188261"/>
    <lineage>
        <taxon>Bacteria</taxon>
        <taxon>Bacillati</taxon>
        <taxon>Bacillota</taxon>
        <taxon>Bacilli</taxon>
        <taxon>Bacillales</taxon>
        <taxon>Bacillaceae</taxon>
        <taxon>Alkalihalophilus</taxon>
    </lineage>
</organism>
<proteinExistence type="predicted"/>
<keyword evidence="1" id="KW-1133">Transmembrane helix</keyword>
<accession>U6SW38</accession>
<dbReference type="Proteomes" id="UP000017170">
    <property type="component" value="Unassembled WGS sequence"/>
</dbReference>
<sequence length="52" mass="6040">MVEGFVDYALGPHGRFLSEIYLQYQFPINTLIVGIATYKLFFTRKKKSAETH</sequence>
<comment type="caution">
    <text evidence="2">The sequence shown here is derived from an EMBL/GenBank/DDBJ whole genome shotgun (WGS) entry which is preliminary data.</text>
</comment>
<dbReference type="EMBL" id="ATAE01000003">
    <property type="protein sequence ID" value="ERN55130.1"/>
    <property type="molecule type" value="Genomic_DNA"/>
</dbReference>
<dbReference type="AlphaFoldDB" id="U6SW38"/>
<name>U6SW38_9BACI</name>
<reference evidence="2 3" key="1">
    <citation type="journal article" date="2013" name="Genome Announc.">
        <title>Genome Sequence of the Extreme Obligate Alkaliphile Bacillus marmarensis Strain DSM 21297.</title>
        <authorList>
            <person name="Wernick D.G."/>
            <person name="Choi K.Y."/>
            <person name="Tat C.A."/>
            <person name="Lafontaine Rivera J.G."/>
            <person name="Liao J.C."/>
        </authorList>
    </citation>
    <scope>NUCLEOTIDE SEQUENCE [LARGE SCALE GENOMIC DNA]</scope>
    <source>
        <strain evidence="2 3">DSM 21297</strain>
    </source>
</reference>
<evidence type="ECO:0000313" key="3">
    <source>
        <dbReference type="Proteomes" id="UP000017170"/>
    </source>
</evidence>
<protein>
    <submittedName>
        <fullName evidence="2">Uncharacterized protein</fullName>
    </submittedName>
</protein>
<keyword evidence="3" id="KW-1185">Reference proteome</keyword>